<dbReference type="RefSeq" id="WP_124708399.1">
    <property type="nucleotide sequence ID" value="NZ_CP033972.1"/>
</dbReference>
<dbReference type="AlphaFoldDB" id="A0A3G8JL93"/>
<sequence length="460" mass="48047">MRPQRILAVVAITAALVAGCSGRSGETTEESGGGDGGGSSSSVSSSFGDLKDVCQDGSAKGATSQGVTDDGIQIGTFSDVGFTKNAEFENAAKVFTSWCNDNGGINGRKITSNLRDSKLLAVRQQMSAACKQDFALVGGGAALDGLGTKERLNCLLPNFPAQTSQAAELGSDLMVQAAPAQKLGYMPYYQFREWLLKDAYPQSAGSVGIILGDSPVAKVLGDMQVESVEAAGGTFVYNDKYPAAGVSDWTPYAQSIKNKGVKGLIFYGSFDQLAKLENVLSGMNYKLDWIDPNNNAYGEPFLKLLGSAAGTQNNLVDLSGILPLESTEPVMAQLKELYAKYAPDATLTAPSVRAFSSWLLFAKSAASCGDNLTRSCLLDAATKESAWTGGGLQAAQNLAPGAAPSPCFNVEQATPSGWEAADFDPDQGPYRCNIPVKKTVGDFGSGMTLSDVGKSASDVK</sequence>
<accession>A0A3G8JL93</accession>
<dbReference type="Gene3D" id="3.40.50.2300">
    <property type="match status" value="2"/>
</dbReference>
<dbReference type="InterPro" id="IPR028081">
    <property type="entry name" value="Leu-bd"/>
</dbReference>
<evidence type="ECO:0000313" key="5">
    <source>
        <dbReference type="EMBL" id="AZG45783.1"/>
    </source>
</evidence>
<dbReference type="PROSITE" id="PS51257">
    <property type="entry name" value="PROKAR_LIPOPROTEIN"/>
    <property type="match status" value="1"/>
</dbReference>
<dbReference type="Pfam" id="PF13458">
    <property type="entry name" value="Peripla_BP_6"/>
    <property type="match status" value="1"/>
</dbReference>
<proteinExistence type="inferred from homology"/>
<name>A0A3G8JL93_9ACTN</name>
<feature type="domain" description="Leucine-binding protein" evidence="4">
    <location>
        <begin position="87"/>
        <end position="389"/>
    </location>
</feature>
<dbReference type="EMBL" id="CP033972">
    <property type="protein sequence ID" value="AZG45783.1"/>
    <property type="molecule type" value="Genomic_DNA"/>
</dbReference>
<dbReference type="OrthoDB" id="4365763at2"/>
<gene>
    <name evidence="5" type="ORF">D7316_02383</name>
</gene>
<dbReference type="Proteomes" id="UP000271469">
    <property type="component" value="Chromosome"/>
</dbReference>
<comment type="similarity">
    <text evidence="1">Belongs to the leucine-binding protein family.</text>
</comment>
<keyword evidence="2" id="KW-0732">Signal</keyword>
<dbReference type="SUPFAM" id="SSF53822">
    <property type="entry name" value="Periplasmic binding protein-like I"/>
    <property type="match status" value="1"/>
</dbReference>
<dbReference type="InterPro" id="IPR028082">
    <property type="entry name" value="Peripla_BP_I"/>
</dbReference>
<protein>
    <recommendedName>
        <fullName evidence="4">Leucine-binding protein domain-containing protein</fullName>
    </recommendedName>
</protein>
<keyword evidence="6" id="KW-1185">Reference proteome</keyword>
<dbReference type="PANTHER" id="PTHR47235:SF1">
    <property type="entry name" value="BLR6548 PROTEIN"/>
    <property type="match status" value="1"/>
</dbReference>
<evidence type="ECO:0000256" key="2">
    <source>
        <dbReference type="ARBA" id="ARBA00022729"/>
    </source>
</evidence>
<organism evidence="5 6">
    <name type="scientific">Gordonia insulae</name>
    <dbReference type="NCBI Taxonomy" id="2420509"/>
    <lineage>
        <taxon>Bacteria</taxon>
        <taxon>Bacillati</taxon>
        <taxon>Actinomycetota</taxon>
        <taxon>Actinomycetes</taxon>
        <taxon>Mycobacteriales</taxon>
        <taxon>Gordoniaceae</taxon>
        <taxon>Gordonia</taxon>
    </lineage>
</organism>
<dbReference type="PANTHER" id="PTHR47235">
    <property type="entry name" value="BLR6548 PROTEIN"/>
    <property type="match status" value="1"/>
</dbReference>
<reference evidence="5 6" key="1">
    <citation type="submission" date="2018-11" db="EMBL/GenBank/DDBJ databases">
        <title>Gordonia insulae sp. nov., isolated from an island soil.</title>
        <authorList>
            <person name="Kim Y.S."/>
            <person name="Kim S.B."/>
        </authorList>
    </citation>
    <scope>NUCLEOTIDE SEQUENCE [LARGE SCALE GENOMIC DNA]</scope>
    <source>
        <strain evidence="5 6">MMS17-SY073</strain>
    </source>
</reference>
<evidence type="ECO:0000259" key="4">
    <source>
        <dbReference type="Pfam" id="PF13458"/>
    </source>
</evidence>
<evidence type="ECO:0000313" key="6">
    <source>
        <dbReference type="Proteomes" id="UP000271469"/>
    </source>
</evidence>
<evidence type="ECO:0000256" key="1">
    <source>
        <dbReference type="ARBA" id="ARBA00010062"/>
    </source>
</evidence>
<evidence type="ECO:0000256" key="3">
    <source>
        <dbReference type="SAM" id="MobiDB-lite"/>
    </source>
</evidence>
<dbReference type="KEGG" id="gom:D7316_02383"/>
<feature type="region of interest" description="Disordered" evidence="3">
    <location>
        <begin position="22"/>
        <end position="47"/>
    </location>
</feature>